<dbReference type="Proteomes" id="UP000250235">
    <property type="component" value="Unassembled WGS sequence"/>
</dbReference>
<keyword evidence="2" id="KW-1185">Reference proteome</keyword>
<dbReference type="AlphaFoldDB" id="A0A2Z7BP80"/>
<evidence type="ECO:0000313" key="1">
    <source>
        <dbReference type="EMBL" id="KZV33761.1"/>
    </source>
</evidence>
<evidence type="ECO:0000313" key="2">
    <source>
        <dbReference type="Proteomes" id="UP000250235"/>
    </source>
</evidence>
<accession>A0A2Z7BP80</accession>
<dbReference type="EMBL" id="KV005684">
    <property type="protein sequence ID" value="KZV33761.1"/>
    <property type="molecule type" value="Genomic_DNA"/>
</dbReference>
<protein>
    <submittedName>
        <fullName evidence="1">Uncharacterized protein</fullName>
    </submittedName>
</protein>
<organism evidence="1 2">
    <name type="scientific">Dorcoceras hygrometricum</name>
    <dbReference type="NCBI Taxonomy" id="472368"/>
    <lineage>
        <taxon>Eukaryota</taxon>
        <taxon>Viridiplantae</taxon>
        <taxon>Streptophyta</taxon>
        <taxon>Embryophyta</taxon>
        <taxon>Tracheophyta</taxon>
        <taxon>Spermatophyta</taxon>
        <taxon>Magnoliopsida</taxon>
        <taxon>eudicotyledons</taxon>
        <taxon>Gunneridae</taxon>
        <taxon>Pentapetalae</taxon>
        <taxon>asterids</taxon>
        <taxon>lamiids</taxon>
        <taxon>Lamiales</taxon>
        <taxon>Gesneriaceae</taxon>
        <taxon>Didymocarpoideae</taxon>
        <taxon>Trichosporeae</taxon>
        <taxon>Loxocarpinae</taxon>
        <taxon>Dorcoceras</taxon>
    </lineage>
</organism>
<proteinExistence type="predicted"/>
<gene>
    <name evidence="1" type="ORF">F511_30753</name>
</gene>
<reference evidence="1 2" key="1">
    <citation type="journal article" date="2015" name="Proc. Natl. Acad. Sci. U.S.A.">
        <title>The resurrection genome of Boea hygrometrica: A blueprint for survival of dehydration.</title>
        <authorList>
            <person name="Xiao L."/>
            <person name="Yang G."/>
            <person name="Zhang L."/>
            <person name="Yang X."/>
            <person name="Zhao S."/>
            <person name="Ji Z."/>
            <person name="Zhou Q."/>
            <person name="Hu M."/>
            <person name="Wang Y."/>
            <person name="Chen M."/>
            <person name="Xu Y."/>
            <person name="Jin H."/>
            <person name="Xiao X."/>
            <person name="Hu G."/>
            <person name="Bao F."/>
            <person name="Hu Y."/>
            <person name="Wan P."/>
            <person name="Li L."/>
            <person name="Deng X."/>
            <person name="Kuang T."/>
            <person name="Xiang C."/>
            <person name="Zhu J.K."/>
            <person name="Oliver M.J."/>
            <person name="He Y."/>
        </authorList>
    </citation>
    <scope>NUCLEOTIDE SEQUENCE [LARGE SCALE GENOMIC DNA]</scope>
    <source>
        <strain evidence="2">cv. XS01</strain>
    </source>
</reference>
<sequence length="196" mass="20954">MTSAVRRRFELAATLRFEVVTGTSRGSVMRYVLRLDAQQVVVVPADFVGEQLIVLISVVASAIYRKTWSSIVISIPLATGCPAGCSVSRCDSSFCVALLRISSGFLASAVCSVPADFAVALDSSREALSLFTSFRSCNWLVEEREVAVLVREFRCAVVPEKSDAIIGVVTTGSECLPPSCDGLTGPDDHRPMISTG</sequence>
<name>A0A2Z7BP80_9LAMI</name>